<gene>
    <name evidence="1" type="ORF">NCTC11685_08330</name>
</gene>
<dbReference type="EMBL" id="UGMS01000008">
    <property type="protein sequence ID" value="STW80959.1"/>
    <property type="molecule type" value="Genomic_DNA"/>
</dbReference>
<name>A0A7H4PRD6_9ENTR</name>
<sequence length="63" mass="6975">MKLVDQAAISRSVAIDMDAAAVIESAMRALGKGEVIQPDILSMSFPQYHGEVDIKNRLYPWRA</sequence>
<comment type="caution">
    <text evidence="1">The sequence shown here is derived from an EMBL/GenBank/DDBJ whole genome shotgun (WGS) entry which is preliminary data.</text>
</comment>
<accession>A0A7H4PRD6</accession>
<proteinExistence type="predicted"/>
<evidence type="ECO:0000313" key="1">
    <source>
        <dbReference type="EMBL" id="STW80959.1"/>
    </source>
</evidence>
<organism evidence="1 2">
    <name type="scientific">Klebsiella michiganensis</name>
    <dbReference type="NCBI Taxonomy" id="1134687"/>
    <lineage>
        <taxon>Bacteria</taxon>
        <taxon>Pseudomonadati</taxon>
        <taxon>Pseudomonadota</taxon>
        <taxon>Gammaproteobacteria</taxon>
        <taxon>Enterobacterales</taxon>
        <taxon>Enterobacteriaceae</taxon>
        <taxon>Klebsiella/Raoultella group</taxon>
        <taxon>Klebsiella</taxon>
    </lineage>
</organism>
<dbReference type="Proteomes" id="UP000254863">
    <property type="component" value="Unassembled WGS sequence"/>
</dbReference>
<evidence type="ECO:0000313" key="2">
    <source>
        <dbReference type="Proteomes" id="UP000254863"/>
    </source>
</evidence>
<dbReference type="AlphaFoldDB" id="A0A7H4PRD6"/>
<reference evidence="1 2" key="1">
    <citation type="submission" date="2018-06" db="EMBL/GenBank/DDBJ databases">
        <authorList>
            <consortium name="Pathogen Informatics"/>
            <person name="Doyle S."/>
        </authorList>
    </citation>
    <scope>NUCLEOTIDE SEQUENCE [LARGE SCALE GENOMIC DNA]</scope>
    <source>
        <strain evidence="1 2">NCTC11685</strain>
    </source>
</reference>
<protein>
    <submittedName>
        <fullName evidence="1">Ectoine utilization protein EutC</fullName>
    </submittedName>
</protein>